<dbReference type="InterPro" id="IPR012340">
    <property type="entry name" value="NA-bd_OB-fold"/>
</dbReference>
<evidence type="ECO:0000256" key="1">
    <source>
        <dbReference type="ARBA" id="ARBA00009841"/>
    </source>
</evidence>
<gene>
    <name evidence="2" type="ORF">CDCA_CDCA17G4388</name>
</gene>
<proteinExistence type="inferred from homology"/>
<dbReference type="SUPFAM" id="SSF75217">
    <property type="entry name" value="alpha/beta knot"/>
    <property type="match status" value="1"/>
</dbReference>
<dbReference type="EMBL" id="JANCYW010000017">
    <property type="protein sequence ID" value="KAK4538363.1"/>
    <property type="molecule type" value="Genomic_DNA"/>
</dbReference>
<dbReference type="SUPFAM" id="SSF50249">
    <property type="entry name" value="Nucleic acid-binding proteins"/>
    <property type="match status" value="1"/>
</dbReference>
<reference evidence="2 3" key="1">
    <citation type="submission" date="2022-07" db="EMBL/GenBank/DDBJ databases">
        <title>Genome-wide signatures of adaptation to extreme environments.</title>
        <authorList>
            <person name="Cho C.H."/>
            <person name="Yoon H.S."/>
        </authorList>
    </citation>
    <scope>NUCLEOTIDE SEQUENCE [LARGE SCALE GENOMIC DNA]</scope>
    <source>
        <strain evidence="2 3">DBV 063 E5</strain>
    </source>
</reference>
<dbReference type="CDD" id="cd18086">
    <property type="entry name" value="HsC9orf114-like"/>
    <property type="match status" value="1"/>
</dbReference>
<organism evidence="2 3">
    <name type="scientific">Cyanidium caldarium</name>
    <name type="common">Red alga</name>
    <dbReference type="NCBI Taxonomy" id="2771"/>
    <lineage>
        <taxon>Eukaryota</taxon>
        <taxon>Rhodophyta</taxon>
        <taxon>Bangiophyceae</taxon>
        <taxon>Cyanidiales</taxon>
        <taxon>Cyanidiaceae</taxon>
        <taxon>Cyanidium</taxon>
    </lineage>
</organism>
<name>A0AAV9J195_CYACA</name>
<comment type="similarity">
    <text evidence="1">Belongs to the class IV-like SAM-binding methyltransferase superfamily.</text>
</comment>
<dbReference type="Gene3D" id="3.40.1280.10">
    <property type="match status" value="1"/>
</dbReference>
<dbReference type="Gene3D" id="2.40.50.140">
    <property type="entry name" value="Nucleic acid-binding proteins"/>
    <property type="match status" value="1"/>
</dbReference>
<dbReference type="InterPro" id="IPR003750">
    <property type="entry name" value="Put_MeTrfase-C9orf114-like"/>
</dbReference>
<dbReference type="Pfam" id="PF02598">
    <property type="entry name" value="Methyltrn_RNA_3"/>
    <property type="match status" value="1"/>
</dbReference>
<dbReference type="AlphaFoldDB" id="A0AAV9J195"/>
<dbReference type="InterPro" id="IPR029028">
    <property type="entry name" value="Alpha/beta_knot_MTases"/>
</dbReference>
<dbReference type="Proteomes" id="UP001301350">
    <property type="component" value="Unassembled WGS sequence"/>
</dbReference>
<sequence length="363" mass="39937">MNFPIRYGSFDQCCACSALSSNGEASTSDAQGRLWKLTVALPGSFLANVQTPELRAYVAGQVARALTIFGVDEVIVFAEDGERQHGWTGNSAALLGRILQYLECPQYLRKMLFPRSPDLRHAGLLNPLDAPHHPRRHEWLRYREGVIVPERDGDGQRTASLLAAVGLDQPVRLTRSPPLAVGTRVTVQLRRRSDTSANHAPPHRKRARRPSSCDMITEATPVSPEAPRHAHGLYWGYRVRLADSLQHALELSGCDVKIGTSDKGHNLFATAHPGLPHAGLCRVPAGGFRHLLLAFGGVHGLEHCRPAGEPVCHLFDAYINVCPQQGSRTIRTEEALLIALSAMQPWIHHNGYRRGGAEIREET</sequence>
<dbReference type="PANTHER" id="PTHR12150">
    <property type="entry name" value="CLASS IV SAM-BINDING METHYLTRANSFERASE-RELATED"/>
    <property type="match status" value="1"/>
</dbReference>
<dbReference type="PANTHER" id="PTHR12150:SF13">
    <property type="entry name" value="METHYLTRANSFERASE C9ORF114-RELATED"/>
    <property type="match status" value="1"/>
</dbReference>
<keyword evidence="3" id="KW-1185">Reference proteome</keyword>
<comment type="caution">
    <text evidence="2">The sequence shown here is derived from an EMBL/GenBank/DDBJ whole genome shotgun (WGS) entry which is preliminary data.</text>
</comment>
<evidence type="ECO:0000313" key="2">
    <source>
        <dbReference type="EMBL" id="KAK4538363.1"/>
    </source>
</evidence>
<dbReference type="InterPro" id="IPR029026">
    <property type="entry name" value="tRNA_m1G_MTases_N"/>
</dbReference>
<protein>
    <recommendedName>
        <fullName evidence="4">RNA methyltransferase</fullName>
    </recommendedName>
</protein>
<evidence type="ECO:0000313" key="3">
    <source>
        <dbReference type="Proteomes" id="UP001301350"/>
    </source>
</evidence>
<accession>A0AAV9J195</accession>
<evidence type="ECO:0008006" key="4">
    <source>
        <dbReference type="Google" id="ProtNLM"/>
    </source>
</evidence>